<comment type="caution">
    <text evidence="3">The sequence shown here is derived from an EMBL/GenBank/DDBJ whole genome shotgun (WGS) entry which is preliminary data.</text>
</comment>
<keyword evidence="1" id="KW-0328">Glycosyltransferase</keyword>
<dbReference type="PANTHER" id="PTHR30160:SF22">
    <property type="entry name" value="LIPOPOLYSACCHARIDE CORE BIOSYNTHESIS PROTEIN"/>
    <property type="match status" value="1"/>
</dbReference>
<dbReference type="GO" id="GO:0009244">
    <property type="term" value="P:lipopolysaccharide core region biosynthetic process"/>
    <property type="evidence" value="ECO:0007669"/>
    <property type="project" value="TreeGrafter"/>
</dbReference>
<proteinExistence type="predicted"/>
<dbReference type="Gene3D" id="3.40.50.2000">
    <property type="entry name" value="Glycogen Phosphorylase B"/>
    <property type="match status" value="2"/>
</dbReference>
<dbReference type="AlphaFoldDB" id="A0A7J0BKP4"/>
<dbReference type="InterPro" id="IPR002201">
    <property type="entry name" value="Glyco_trans_9"/>
</dbReference>
<dbReference type="RefSeq" id="WP_174405286.1">
    <property type="nucleotide sequence ID" value="NZ_BLVO01000013.1"/>
</dbReference>
<dbReference type="EMBL" id="BLVO01000013">
    <property type="protein sequence ID" value="GFM33644.1"/>
    <property type="molecule type" value="Genomic_DNA"/>
</dbReference>
<dbReference type="GO" id="GO:0005829">
    <property type="term" value="C:cytosol"/>
    <property type="evidence" value="ECO:0007669"/>
    <property type="project" value="TreeGrafter"/>
</dbReference>
<keyword evidence="4" id="KW-1185">Reference proteome</keyword>
<dbReference type="Proteomes" id="UP000503840">
    <property type="component" value="Unassembled WGS sequence"/>
</dbReference>
<name>A0A7J0BKP4_9BACT</name>
<dbReference type="CDD" id="cd03789">
    <property type="entry name" value="GT9_LPS_heptosyltransferase"/>
    <property type="match status" value="1"/>
</dbReference>
<evidence type="ECO:0000313" key="4">
    <source>
        <dbReference type="Proteomes" id="UP000503840"/>
    </source>
</evidence>
<dbReference type="GO" id="GO:0008713">
    <property type="term" value="F:ADP-heptose-lipopolysaccharide heptosyltransferase activity"/>
    <property type="evidence" value="ECO:0007669"/>
    <property type="project" value="TreeGrafter"/>
</dbReference>
<evidence type="ECO:0000256" key="1">
    <source>
        <dbReference type="ARBA" id="ARBA00022676"/>
    </source>
</evidence>
<evidence type="ECO:0000313" key="3">
    <source>
        <dbReference type="EMBL" id="GFM33644.1"/>
    </source>
</evidence>
<organism evidence="3 4">
    <name type="scientific">Desulfovibrio subterraneus</name>
    <dbReference type="NCBI Taxonomy" id="2718620"/>
    <lineage>
        <taxon>Bacteria</taxon>
        <taxon>Pseudomonadati</taxon>
        <taxon>Thermodesulfobacteriota</taxon>
        <taxon>Desulfovibrionia</taxon>
        <taxon>Desulfovibrionales</taxon>
        <taxon>Desulfovibrionaceae</taxon>
        <taxon>Desulfovibrio</taxon>
    </lineage>
</organism>
<sequence length="341" mass="37771">MQLPEHWLVVRLSALGDVALTTGVLERWHRERNWRFTFLTLEQWAPVLKHHPAIDHVIGVRREDLSAAGLLRLCRKLSREMKGSGLLDLHGTLRSRVLGALWKGKVLQYPKFSMERRAFLRSKGKLFREKLLEFNVPQRYALAVEPVAPPRRELLPVIHLAGEEKNSAMHRVAPMIAGSGKTVALHPYSTHLNKAWKPEYWSSLAETLVAAGHNVLIMGRGDSMASVMPSGVHDLTNATSLRETCALLGQCDMLVTGDSGPMHLAGGVGTPVIALFGPTHAVWGFYPEGPDDIILEADEPCRPCSLHGSKPCPHGQACMASITPQRVVEAVNRMPRRSERA</sequence>
<protein>
    <submittedName>
        <fullName evidence="3">Heptosyltransferase</fullName>
    </submittedName>
</protein>
<dbReference type="Pfam" id="PF01075">
    <property type="entry name" value="Glyco_transf_9"/>
    <property type="match status" value="1"/>
</dbReference>
<dbReference type="SUPFAM" id="SSF53756">
    <property type="entry name" value="UDP-Glycosyltransferase/glycogen phosphorylase"/>
    <property type="match status" value="1"/>
</dbReference>
<dbReference type="InterPro" id="IPR051199">
    <property type="entry name" value="LPS_LOS_Heptosyltrfase"/>
</dbReference>
<reference evidence="3 4" key="1">
    <citation type="submission" date="2020-05" db="EMBL/GenBank/DDBJ databases">
        <title>Draft genome sequence of Desulfovibrio sp. strain HN2T.</title>
        <authorList>
            <person name="Ueno A."/>
            <person name="Tamazawa S."/>
            <person name="Tamamura S."/>
            <person name="Murakami T."/>
            <person name="Kiyama T."/>
            <person name="Inomata H."/>
            <person name="Amano Y."/>
            <person name="Miyakawa K."/>
            <person name="Tamaki H."/>
            <person name="Naganuma T."/>
            <person name="Kaneko K."/>
        </authorList>
    </citation>
    <scope>NUCLEOTIDE SEQUENCE [LARGE SCALE GENOMIC DNA]</scope>
    <source>
        <strain evidence="3 4">HN2</strain>
    </source>
</reference>
<evidence type="ECO:0000256" key="2">
    <source>
        <dbReference type="ARBA" id="ARBA00022679"/>
    </source>
</evidence>
<accession>A0A7J0BKP4</accession>
<dbReference type="PANTHER" id="PTHR30160">
    <property type="entry name" value="TETRAACYLDISACCHARIDE 4'-KINASE-RELATED"/>
    <property type="match status" value="1"/>
</dbReference>
<keyword evidence="2 3" id="KW-0808">Transferase</keyword>
<gene>
    <name evidence="3" type="ORF">DSM101010T_20090</name>
</gene>